<dbReference type="NCBIfam" id="NF011397">
    <property type="entry name" value="PRK14822.1"/>
    <property type="match status" value="1"/>
</dbReference>
<organism evidence="12 13">
    <name type="scientific">Selenihalanaerobacter shriftii</name>
    <dbReference type="NCBI Taxonomy" id="142842"/>
    <lineage>
        <taxon>Bacteria</taxon>
        <taxon>Bacillati</taxon>
        <taxon>Bacillota</taxon>
        <taxon>Clostridia</taxon>
        <taxon>Halanaerobiales</taxon>
        <taxon>Halobacteroidaceae</taxon>
        <taxon>Selenihalanaerobacter</taxon>
    </lineage>
</organism>
<evidence type="ECO:0000313" key="13">
    <source>
        <dbReference type="Proteomes" id="UP000190625"/>
    </source>
</evidence>
<comment type="cofactor">
    <cofactor evidence="10">
        <name>Mg(2+)</name>
        <dbReference type="ChEBI" id="CHEBI:18420"/>
    </cofactor>
    <text evidence="10">Binds 1 Mg(2+) ion per subunit.</text>
</comment>
<feature type="binding site" evidence="10">
    <location>
        <begin position="8"/>
        <end position="13"/>
    </location>
    <ligand>
        <name>substrate</name>
    </ligand>
</feature>
<dbReference type="CDD" id="cd00515">
    <property type="entry name" value="HAM1"/>
    <property type="match status" value="1"/>
</dbReference>
<evidence type="ECO:0000256" key="6">
    <source>
        <dbReference type="ARBA" id="ARBA00022842"/>
    </source>
</evidence>
<accession>A0A1T4MN56</accession>
<dbReference type="Proteomes" id="UP000190625">
    <property type="component" value="Unassembled WGS sequence"/>
</dbReference>
<keyword evidence="4 10" id="KW-0547">Nucleotide-binding</keyword>
<feature type="binding site" evidence="10">
    <location>
        <position position="71"/>
    </location>
    <ligand>
        <name>substrate</name>
    </ligand>
</feature>
<dbReference type="FunFam" id="3.90.950.10:FF:000001">
    <property type="entry name" value="dITP/XTP pyrophosphatase"/>
    <property type="match status" value="1"/>
</dbReference>
<evidence type="ECO:0000256" key="7">
    <source>
        <dbReference type="ARBA" id="ARBA00023080"/>
    </source>
</evidence>
<dbReference type="OrthoDB" id="9807456at2"/>
<name>A0A1T4MN56_9FIRM</name>
<dbReference type="GO" id="GO:0046872">
    <property type="term" value="F:metal ion binding"/>
    <property type="evidence" value="ECO:0007669"/>
    <property type="project" value="UniProtKB-KW"/>
</dbReference>
<comment type="catalytic activity">
    <reaction evidence="10">
        <text>ITP + H2O = IMP + diphosphate + H(+)</text>
        <dbReference type="Rhea" id="RHEA:29399"/>
        <dbReference type="ChEBI" id="CHEBI:15377"/>
        <dbReference type="ChEBI" id="CHEBI:15378"/>
        <dbReference type="ChEBI" id="CHEBI:33019"/>
        <dbReference type="ChEBI" id="CHEBI:58053"/>
        <dbReference type="ChEBI" id="CHEBI:61402"/>
        <dbReference type="EC" id="3.6.1.66"/>
    </reaction>
</comment>
<feature type="binding site" evidence="10">
    <location>
        <begin position="158"/>
        <end position="161"/>
    </location>
    <ligand>
        <name>substrate</name>
    </ligand>
</feature>
<evidence type="ECO:0000256" key="3">
    <source>
        <dbReference type="ARBA" id="ARBA00022723"/>
    </source>
</evidence>
<dbReference type="GO" id="GO:0036222">
    <property type="term" value="F:XTP diphosphatase activity"/>
    <property type="evidence" value="ECO:0007669"/>
    <property type="project" value="UniProtKB-UniRule"/>
</dbReference>
<comment type="catalytic activity">
    <reaction evidence="8 10">
        <text>dITP + H2O = dIMP + diphosphate + H(+)</text>
        <dbReference type="Rhea" id="RHEA:28342"/>
        <dbReference type="ChEBI" id="CHEBI:15377"/>
        <dbReference type="ChEBI" id="CHEBI:15378"/>
        <dbReference type="ChEBI" id="CHEBI:33019"/>
        <dbReference type="ChEBI" id="CHEBI:61194"/>
        <dbReference type="ChEBI" id="CHEBI:61382"/>
        <dbReference type="EC" id="3.6.1.66"/>
    </reaction>
</comment>
<gene>
    <name evidence="12" type="ORF">SAMN02745118_01538</name>
</gene>
<dbReference type="GO" id="GO:0005829">
    <property type="term" value="C:cytosol"/>
    <property type="evidence" value="ECO:0007669"/>
    <property type="project" value="TreeGrafter"/>
</dbReference>
<dbReference type="GO" id="GO:0035870">
    <property type="term" value="F:dITP diphosphatase activity"/>
    <property type="evidence" value="ECO:0007669"/>
    <property type="project" value="UniProtKB-UniRule"/>
</dbReference>
<dbReference type="HAMAP" id="MF_01405">
    <property type="entry name" value="Non_canon_purine_NTPase"/>
    <property type="match status" value="1"/>
</dbReference>
<comment type="caution">
    <text evidence="10">Lacks conserved residue(s) required for the propagation of feature annotation.</text>
</comment>
<comment type="similarity">
    <text evidence="1 10 11">Belongs to the HAM1 NTPase family.</text>
</comment>
<keyword evidence="13" id="KW-1185">Reference proteome</keyword>
<feature type="binding site" evidence="10">
    <location>
        <position position="70"/>
    </location>
    <ligand>
        <name>Mg(2+)</name>
        <dbReference type="ChEBI" id="CHEBI:18420"/>
    </ligand>
</feature>
<dbReference type="InterPro" id="IPR020922">
    <property type="entry name" value="dITP/XTP_pyrophosphatase"/>
</dbReference>
<dbReference type="STRING" id="142842.SAMN02745118_01538"/>
<evidence type="ECO:0000256" key="4">
    <source>
        <dbReference type="ARBA" id="ARBA00022741"/>
    </source>
</evidence>
<dbReference type="Gene3D" id="3.90.950.10">
    <property type="match status" value="1"/>
</dbReference>
<dbReference type="GO" id="GO:0009117">
    <property type="term" value="P:nucleotide metabolic process"/>
    <property type="evidence" value="ECO:0007669"/>
    <property type="project" value="UniProtKB-KW"/>
</dbReference>
<dbReference type="AlphaFoldDB" id="A0A1T4MN56"/>
<dbReference type="GO" id="GO:0036220">
    <property type="term" value="F:ITP diphosphatase activity"/>
    <property type="evidence" value="ECO:0007669"/>
    <property type="project" value="UniProtKB-UniRule"/>
</dbReference>
<keyword evidence="5 10" id="KW-0378">Hydrolase</keyword>
<dbReference type="PANTHER" id="PTHR11067:SF9">
    <property type="entry name" value="INOSINE TRIPHOSPHATE PYROPHOSPHATASE"/>
    <property type="match status" value="1"/>
</dbReference>
<dbReference type="EMBL" id="FUWM01000011">
    <property type="protein sequence ID" value="SJZ68442.1"/>
    <property type="molecule type" value="Genomic_DNA"/>
</dbReference>
<evidence type="ECO:0000256" key="1">
    <source>
        <dbReference type="ARBA" id="ARBA00008023"/>
    </source>
</evidence>
<evidence type="ECO:0000256" key="2">
    <source>
        <dbReference type="ARBA" id="ARBA00011738"/>
    </source>
</evidence>
<proteinExistence type="inferred from homology"/>
<evidence type="ECO:0000256" key="5">
    <source>
        <dbReference type="ARBA" id="ARBA00022801"/>
    </source>
</evidence>
<dbReference type="NCBIfam" id="TIGR00042">
    <property type="entry name" value="RdgB/HAM1 family non-canonical purine NTP pyrophosphatase"/>
    <property type="match status" value="1"/>
</dbReference>
<keyword evidence="6 10" id="KW-0460">Magnesium</keyword>
<dbReference type="PANTHER" id="PTHR11067">
    <property type="entry name" value="INOSINE TRIPHOSPHATE PYROPHOSPHATASE/HAM1 PROTEIN"/>
    <property type="match status" value="1"/>
</dbReference>
<feature type="active site" description="Proton acceptor" evidence="10">
    <location>
        <position position="70"/>
    </location>
</feature>
<keyword evidence="7 10" id="KW-0546">Nucleotide metabolism</keyword>
<evidence type="ECO:0000256" key="8">
    <source>
        <dbReference type="ARBA" id="ARBA00051875"/>
    </source>
</evidence>
<reference evidence="13" key="1">
    <citation type="submission" date="2017-02" db="EMBL/GenBank/DDBJ databases">
        <authorList>
            <person name="Varghese N."/>
            <person name="Submissions S."/>
        </authorList>
    </citation>
    <scope>NUCLEOTIDE SEQUENCE [LARGE SCALE GENOMIC DNA]</scope>
    <source>
        <strain evidence="13">ATCC BAA-73</strain>
    </source>
</reference>
<evidence type="ECO:0000256" key="11">
    <source>
        <dbReference type="RuleBase" id="RU003781"/>
    </source>
</evidence>
<dbReference type="EC" id="3.6.1.66" evidence="10"/>
<dbReference type="SUPFAM" id="SSF52972">
    <property type="entry name" value="ITPase-like"/>
    <property type="match status" value="1"/>
</dbReference>
<evidence type="ECO:0000313" key="12">
    <source>
        <dbReference type="EMBL" id="SJZ68442.1"/>
    </source>
</evidence>
<dbReference type="GO" id="GO:0017111">
    <property type="term" value="F:ribonucleoside triphosphate phosphatase activity"/>
    <property type="evidence" value="ECO:0007669"/>
    <property type="project" value="InterPro"/>
</dbReference>
<evidence type="ECO:0000256" key="10">
    <source>
        <dbReference type="HAMAP-Rule" id="MF_01405"/>
    </source>
</evidence>
<keyword evidence="3 10" id="KW-0479">Metal-binding</keyword>
<dbReference type="Pfam" id="PF01725">
    <property type="entry name" value="Ham1p_like"/>
    <property type="match status" value="1"/>
</dbReference>
<dbReference type="GO" id="GO:0009146">
    <property type="term" value="P:purine nucleoside triphosphate catabolic process"/>
    <property type="evidence" value="ECO:0007669"/>
    <property type="project" value="UniProtKB-UniRule"/>
</dbReference>
<dbReference type="GO" id="GO:0000166">
    <property type="term" value="F:nucleotide binding"/>
    <property type="evidence" value="ECO:0007669"/>
    <property type="project" value="UniProtKB-KW"/>
</dbReference>
<evidence type="ECO:0000256" key="9">
    <source>
        <dbReference type="ARBA" id="ARBA00052017"/>
    </source>
</evidence>
<comment type="catalytic activity">
    <reaction evidence="9 10">
        <text>XTP + H2O = XMP + diphosphate + H(+)</text>
        <dbReference type="Rhea" id="RHEA:28610"/>
        <dbReference type="ChEBI" id="CHEBI:15377"/>
        <dbReference type="ChEBI" id="CHEBI:15378"/>
        <dbReference type="ChEBI" id="CHEBI:33019"/>
        <dbReference type="ChEBI" id="CHEBI:57464"/>
        <dbReference type="ChEBI" id="CHEBI:61314"/>
        <dbReference type="EC" id="3.6.1.66"/>
    </reaction>
</comment>
<dbReference type="InterPro" id="IPR029001">
    <property type="entry name" value="ITPase-like_fam"/>
</dbReference>
<comment type="subunit">
    <text evidence="2 10">Homodimer.</text>
</comment>
<protein>
    <recommendedName>
        <fullName evidence="10">dITP/XTP pyrophosphatase</fullName>
        <ecNumber evidence="10">3.6.1.66</ecNumber>
    </recommendedName>
    <alternativeName>
        <fullName evidence="10">Non-canonical purine NTP pyrophosphatase</fullName>
    </alternativeName>
    <alternativeName>
        <fullName evidence="10">Non-standard purine NTP pyrophosphatase</fullName>
    </alternativeName>
    <alternativeName>
        <fullName evidence="10">Nucleoside-triphosphate diphosphatase</fullName>
    </alternativeName>
    <alternativeName>
        <fullName evidence="10">Nucleoside-triphosphate pyrophosphatase</fullName>
        <shortName evidence="10">NTPase</shortName>
    </alternativeName>
</protein>
<comment type="function">
    <text evidence="10">Pyrophosphatase that catalyzes the hydrolysis of nucleoside triphosphates to their monophosphate derivatives, with a high preference for the non-canonical purine nucleotides XTP (xanthosine triphosphate), dITP (deoxyinosine triphosphate) and ITP. Seems to function as a house-cleaning enzyme that removes non-canonical purine nucleotides from the nucleotide pool, thus preventing their incorporation into DNA/RNA and avoiding chromosomal lesions.</text>
</comment>
<sequence length="201" mass="22227">MTKIFLATGNQGKIKEMKELLSNLDIEIVTSDQFEDVPEVIEDGDTLADNAIKKAKELAEYTGLIAIADDTGLIVDALDGKPGVYSARYAGENATDEENNKKLLHELADLSLEERTARFKTVVALANPGQEEESIAFKTIQGVCEGQIGYKPLGENGFGYDPLFIPKGYDRTFAQLNSEVKNQISHRAKALIKMKKYLKRL</sequence>
<dbReference type="InterPro" id="IPR002637">
    <property type="entry name" value="RdgB/HAM1"/>
</dbReference>
<dbReference type="RefSeq" id="WP_078810014.1">
    <property type="nucleotide sequence ID" value="NZ_FUWM01000011.1"/>
</dbReference>
<feature type="binding site" evidence="10">
    <location>
        <begin position="186"/>
        <end position="187"/>
    </location>
    <ligand>
        <name>substrate</name>
    </ligand>
</feature>
<feature type="binding site" evidence="10">
    <location>
        <position position="181"/>
    </location>
    <ligand>
        <name>substrate</name>
    </ligand>
</feature>